<dbReference type="PROSITE" id="PS51409">
    <property type="entry name" value="ARGINASE_2"/>
    <property type="match status" value="1"/>
</dbReference>
<dbReference type="PRINTS" id="PR00116">
    <property type="entry name" value="ARGINASE"/>
</dbReference>
<evidence type="ECO:0000313" key="6">
    <source>
        <dbReference type="EMBL" id="RSU15608.1"/>
    </source>
</evidence>
<accession>A0A430B5M6</accession>
<dbReference type="SUPFAM" id="SSF52768">
    <property type="entry name" value="Arginase/deacetylase"/>
    <property type="match status" value="1"/>
</dbReference>
<dbReference type="Gene3D" id="3.40.800.10">
    <property type="entry name" value="Ureohydrolase domain"/>
    <property type="match status" value="1"/>
</dbReference>
<organism evidence="6 7">
    <name type="scientific">Vagococcus elongatus</name>
    <dbReference type="NCBI Taxonomy" id="180344"/>
    <lineage>
        <taxon>Bacteria</taxon>
        <taxon>Bacillati</taxon>
        <taxon>Bacillota</taxon>
        <taxon>Bacilli</taxon>
        <taxon>Lactobacillales</taxon>
        <taxon>Enterococcaceae</taxon>
        <taxon>Vagococcus</taxon>
    </lineage>
</organism>
<gene>
    <name evidence="6" type="ORF">CBF29_00600</name>
</gene>
<comment type="similarity">
    <text evidence="5">Belongs to the arginase family.</text>
</comment>
<sequence>MKRKINIYNLHTHIGQTKAGVEFGPDYLKELGLIGRLIDLGYEVSTFDLYDTYDFNKFNSLITMKNNLEKILDLKDEALQLFIGGDHSLSFSSLSSLKLDENSVVIWLDAHADMNTVSTSPTGSLHGMPLAYAMGYGEENDILGIFDKKIKSDNVFLIGQRAIDKQERALIDSSGVHFYGAEIIEKNPKWLEECLSEISTRARKVHLSFDIDSLDSTLVPGTGTPVENGLSETTVLDFIQKLKDRVRITSMDFVEINPYLDMKDKRTGKQAMRIIEEILK</sequence>
<dbReference type="InterPro" id="IPR006035">
    <property type="entry name" value="Ureohydrolase"/>
</dbReference>
<evidence type="ECO:0000256" key="5">
    <source>
        <dbReference type="PROSITE-ProRule" id="PRU00742"/>
    </source>
</evidence>
<dbReference type="EMBL" id="NGKA01000001">
    <property type="protein sequence ID" value="RSU15608.1"/>
    <property type="molecule type" value="Genomic_DNA"/>
</dbReference>
<dbReference type="Proteomes" id="UP000287605">
    <property type="component" value="Unassembled WGS sequence"/>
</dbReference>
<evidence type="ECO:0000256" key="2">
    <source>
        <dbReference type="ARBA" id="ARBA00022801"/>
    </source>
</evidence>
<feature type="binding site" evidence="4">
    <location>
        <position position="212"/>
    </location>
    <ligand>
        <name>Mn(2+)</name>
        <dbReference type="ChEBI" id="CHEBI:29035"/>
        <label>1</label>
    </ligand>
</feature>
<dbReference type="GO" id="GO:0030145">
    <property type="term" value="F:manganese ion binding"/>
    <property type="evidence" value="ECO:0007669"/>
    <property type="project" value="TreeGrafter"/>
</dbReference>
<feature type="binding site" evidence="4">
    <location>
        <position position="109"/>
    </location>
    <ligand>
        <name>Mn(2+)</name>
        <dbReference type="ChEBI" id="CHEBI:29035"/>
        <label>1</label>
    </ligand>
</feature>
<dbReference type="OrthoDB" id="9789727at2"/>
<evidence type="ECO:0000256" key="1">
    <source>
        <dbReference type="ARBA" id="ARBA00022723"/>
    </source>
</evidence>
<keyword evidence="7" id="KW-1185">Reference proteome</keyword>
<feature type="binding site" evidence="4">
    <location>
        <position position="113"/>
    </location>
    <ligand>
        <name>Mn(2+)</name>
        <dbReference type="ChEBI" id="CHEBI:29035"/>
        <label>1</label>
    </ligand>
</feature>
<dbReference type="PIRSF" id="PIRSF036979">
    <property type="entry name" value="Arginase"/>
    <property type="match status" value="1"/>
</dbReference>
<dbReference type="PANTHER" id="PTHR43782">
    <property type="entry name" value="ARGINASE"/>
    <property type="match status" value="1"/>
</dbReference>
<feature type="binding site" evidence="4">
    <location>
        <position position="87"/>
    </location>
    <ligand>
        <name>Mn(2+)</name>
        <dbReference type="ChEBI" id="CHEBI:29035"/>
        <label>1</label>
    </ligand>
</feature>
<name>A0A430B5M6_9ENTE</name>
<protein>
    <recommendedName>
        <fullName evidence="8">Arginase</fullName>
    </recommendedName>
</protein>
<feature type="binding site" evidence="4">
    <location>
        <position position="210"/>
    </location>
    <ligand>
        <name>Mn(2+)</name>
        <dbReference type="ChEBI" id="CHEBI:29035"/>
        <label>1</label>
    </ligand>
</feature>
<feature type="binding site" evidence="4">
    <location>
        <position position="111"/>
    </location>
    <ligand>
        <name>Mn(2+)</name>
        <dbReference type="ChEBI" id="CHEBI:29035"/>
        <label>1</label>
    </ligand>
</feature>
<evidence type="ECO:0008006" key="8">
    <source>
        <dbReference type="Google" id="ProtNLM"/>
    </source>
</evidence>
<keyword evidence="1 4" id="KW-0479">Metal-binding</keyword>
<keyword evidence="3 4" id="KW-0464">Manganese</keyword>
<evidence type="ECO:0000313" key="7">
    <source>
        <dbReference type="Proteomes" id="UP000287605"/>
    </source>
</evidence>
<reference evidence="6 7" key="1">
    <citation type="submission" date="2017-05" db="EMBL/GenBank/DDBJ databases">
        <title>Vagococcus spp. assemblies.</title>
        <authorList>
            <person name="Gulvik C.A."/>
        </authorList>
    </citation>
    <scope>NUCLEOTIDE SEQUENCE [LARGE SCALE GENOMIC DNA]</scope>
    <source>
        <strain evidence="6 7">CCUG 51432</strain>
    </source>
</reference>
<dbReference type="GO" id="GO:0004053">
    <property type="term" value="F:arginase activity"/>
    <property type="evidence" value="ECO:0007669"/>
    <property type="project" value="TreeGrafter"/>
</dbReference>
<dbReference type="InterPro" id="IPR023696">
    <property type="entry name" value="Ureohydrolase_dom_sf"/>
</dbReference>
<evidence type="ECO:0000256" key="4">
    <source>
        <dbReference type="PIRSR" id="PIRSR036979-1"/>
    </source>
</evidence>
<dbReference type="RefSeq" id="WP_126806188.1">
    <property type="nucleotide sequence ID" value="NZ_NGKA01000001.1"/>
</dbReference>
<dbReference type="Pfam" id="PF00491">
    <property type="entry name" value="Arginase"/>
    <property type="match status" value="1"/>
</dbReference>
<dbReference type="GO" id="GO:0005829">
    <property type="term" value="C:cytosol"/>
    <property type="evidence" value="ECO:0007669"/>
    <property type="project" value="TreeGrafter"/>
</dbReference>
<keyword evidence="2" id="KW-0378">Hydrolase</keyword>
<comment type="cofactor">
    <cofactor evidence="4">
        <name>Mn(2+)</name>
        <dbReference type="ChEBI" id="CHEBI:29035"/>
    </cofactor>
    <text evidence="4">Binds 2 manganese ions per subunit.</text>
</comment>
<dbReference type="PANTHER" id="PTHR43782:SF3">
    <property type="entry name" value="ARGINASE"/>
    <property type="match status" value="1"/>
</dbReference>
<proteinExistence type="inferred from homology"/>
<evidence type="ECO:0000256" key="3">
    <source>
        <dbReference type="ARBA" id="ARBA00023211"/>
    </source>
</evidence>
<dbReference type="AlphaFoldDB" id="A0A430B5M6"/>
<comment type="caution">
    <text evidence="6">The sequence shown here is derived from an EMBL/GenBank/DDBJ whole genome shotgun (WGS) entry which is preliminary data.</text>
</comment>